<comment type="caution">
    <text evidence="2">The sequence shown here is derived from an EMBL/GenBank/DDBJ whole genome shotgun (WGS) entry which is preliminary data.</text>
</comment>
<feature type="region of interest" description="Disordered" evidence="1">
    <location>
        <begin position="76"/>
        <end position="95"/>
    </location>
</feature>
<feature type="compositionally biased region" description="Gly residues" evidence="1">
    <location>
        <begin position="76"/>
        <end position="85"/>
    </location>
</feature>
<evidence type="ECO:0000313" key="3">
    <source>
        <dbReference type="Proteomes" id="UP001500620"/>
    </source>
</evidence>
<feature type="region of interest" description="Disordered" evidence="1">
    <location>
        <begin position="1"/>
        <end position="25"/>
    </location>
</feature>
<organism evidence="2 3">
    <name type="scientific">Dactylosporangium darangshiense</name>
    <dbReference type="NCBI Taxonomy" id="579108"/>
    <lineage>
        <taxon>Bacteria</taxon>
        <taxon>Bacillati</taxon>
        <taxon>Actinomycetota</taxon>
        <taxon>Actinomycetes</taxon>
        <taxon>Micromonosporales</taxon>
        <taxon>Micromonosporaceae</taxon>
        <taxon>Dactylosporangium</taxon>
    </lineage>
</organism>
<protein>
    <submittedName>
        <fullName evidence="2">Uncharacterized protein</fullName>
    </submittedName>
</protein>
<sequence>MTTYRASAGGADRPPACPGGGGEVEGGSGRLAGGLGAMSIVDDIYMLYKVGQKFASYDPNRFRNLNCEIIAGGGRAAGGGGGRRGPGPVRHGAGRGRALGQLADRRGGALRPAACAHR</sequence>
<accession>A0ABP8DVE3</accession>
<feature type="compositionally biased region" description="Low complexity" evidence="1">
    <location>
        <begin position="86"/>
        <end position="95"/>
    </location>
</feature>
<proteinExistence type="predicted"/>
<evidence type="ECO:0000313" key="2">
    <source>
        <dbReference type="EMBL" id="GAA4263833.1"/>
    </source>
</evidence>
<gene>
    <name evidence="2" type="ORF">GCM10022255_111960</name>
</gene>
<name>A0ABP8DVE3_9ACTN</name>
<dbReference type="Proteomes" id="UP001500620">
    <property type="component" value="Unassembled WGS sequence"/>
</dbReference>
<dbReference type="EMBL" id="BAABAT010000081">
    <property type="protein sequence ID" value="GAA4263833.1"/>
    <property type="molecule type" value="Genomic_DNA"/>
</dbReference>
<keyword evidence="3" id="KW-1185">Reference proteome</keyword>
<reference evidence="3" key="1">
    <citation type="journal article" date="2019" name="Int. J. Syst. Evol. Microbiol.">
        <title>The Global Catalogue of Microorganisms (GCM) 10K type strain sequencing project: providing services to taxonomists for standard genome sequencing and annotation.</title>
        <authorList>
            <consortium name="The Broad Institute Genomics Platform"/>
            <consortium name="The Broad Institute Genome Sequencing Center for Infectious Disease"/>
            <person name="Wu L."/>
            <person name="Ma J."/>
        </authorList>
    </citation>
    <scope>NUCLEOTIDE SEQUENCE [LARGE SCALE GENOMIC DNA]</scope>
    <source>
        <strain evidence="3">JCM 17441</strain>
    </source>
</reference>
<evidence type="ECO:0000256" key="1">
    <source>
        <dbReference type="SAM" id="MobiDB-lite"/>
    </source>
</evidence>